<feature type="compositionally biased region" description="Gly residues" evidence="1">
    <location>
        <begin position="36"/>
        <end position="49"/>
    </location>
</feature>
<gene>
    <name evidence="2" type="ORF">K469DRAFT_744142</name>
</gene>
<feature type="compositionally biased region" description="Low complexity" evidence="1">
    <location>
        <begin position="120"/>
        <end position="141"/>
    </location>
</feature>
<feature type="compositionally biased region" description="Polar residues" evidence="1">
    <location>
        <begin position="146"/>
        <end position="157"/>
    </location>
</feature>
<keyword evidence="3" id="KW-1185">Reference proteome</keyword>
<evidence type="ECO:0000313" key="3">
    <source>
        <dbReference type="Proteomes" id="UP000800200"/>
    </source>
</evidence>
<dbReference type="AlphaFoldDB" id="A0A6A6EZS7"/>
<feature type="region of interest" description="Disordered" evidence="1">
    <location>
        <begin position="27"/>
        <end position="58"/>
    </location>
</feature>
<accession>A0A6A6EZS7</accession>
<dbReference type="OrthoDB" id="5985073at2759"/>
<dbReference type="EMBL" id="ML994610">
    <property type="protein sequence ID" value="KAF2195620.1"/>
    <property type="molecule type" value="Genomic_DNA"/>
</dbReference>
<name>A0A6A6EZS7_9PEZI</name>
<proteinExistence type="predicted"/>
<dbReference type="Proteomes" id="UP000800200">
    <property type="component" value="Unassembled WGS sequence"/>
</dbReference>
<evidence type="ECO:0000256" key="1">
    <source>
        <dbReference type="SAM" id="MobiDB-lite"/>
    </source>
</evidence>
<sequence length="157" mass="15942">MVDSRCSNIYGVKPSWGNTIFVSPPGGKFNSTPGNGTDGGVGGPGGSGDGSARDVVAPPACAKLTDNATTNTPSDPFINVNPALGSAEFCNSRLQAGLTYCLHPMQGWNNTLPTDPTRGPPSVTTSIPSTTARPSSSATPKPSHPVSRNGQYGSTPP</sequence>
<organism evidence="2 3">
    <name type="scientific">Zopfia rhizophila CBS 207.26</name>
    <dbReference type="NCBI Taxonomy" id="1314779"/>
    <lineage>
        <taxon>Eukaryota</taxon>
        <taxon>Fungi</taxon>
        <taxon>Dikarya</taxon>
        <taxon>Ascomycota</taxon>
        <taxon>Pezizomycotina</taxon>
        <taxon>Dothideomycetes</taxon>
        <taxon>Dothideomycetes incertae sedis</taxon>
        <taxon>Zopfiaceae</taxon>
        <taxon>Zopfia</taxon>
    </lineage>
</organism>
<evidence type="ECO:0000313" key="2">
    <source>
        <dbReference type="EMBL" id="KAF2195620.1"/>
    </source>
</evidence>
<feature type="region of interest" description="Disordered" evidence="1">
    <location>
        <begin position="111"/>
        <end position="157"/>
    </location>
</feature>
<reference evidence="2" key="1">
    <citation type="journal article" date="2020" name="Stud. Mycol.">
        <title>101 Dothideomycetes genomes: a test case for predicting lifestyles and emergence of pathogens.</title>
        <authorList>
            <person name="Haridas S."/>
            <person name="Albert R."/>
            <person name="Binder M."/>
            <person name="Bloem J."/>
            <person name="Labutti K."/>
            <person name="Salamov A."/>
            <person name="Andreopoulos B."/>
            <person name="Baker S."/>
            <person name="Barry K."/>
            <person name="Bills G."/>
            <person name="Bluhm B."/>
            <person name="Cannon C."/>
            <person name="Castanera R."/>
            <person name="Culley D."/>
            <person name="Daum C."/>
            <person name="Ezra D."/>
            <person name="Gonzalez J."/>
            <person name="Henrissat B."/>
            <person name="Kuo A."/>
            <person name="Liang C."/>
            <person name="Lipzen A."/>
            <person name="Lutzoni F."/>
            <person name="Magnuson J."/>
            <person name="Mondo S."/>
            <person name="Nolan M."/>
            <person name="Ohm R."/>
            <person name="Pangilinan J."/>
            <person name="Park H.-J."/>
            <person name="Ramirez L."/>
            <person name="Alfaro M."/>
            <person name="Sun H."/>
            <person name="Tritt A."/>
            <person name="Yoshinaga Y."/>
            <person name="Zwiers L.-H."/>
            <person name="Turgeon B."/>
            <person name="Goodwin S."/>
            <person name="Spatafora J."/>
            <person name="Crous P."/>
            <person name="Grigoriev I."/>
        </authorList>
    </citation>
    <scope>NUCLEOTIDE SEQUENCE</scope>
    <source>
        <strain evidence="2">CBS 207.26</strain>
    </source>
</reference>
<protein>
    <submittedName>
        <fullName evidence="2">Uncharacterized protein</fullName>
    </submittedName>
</protein>